<keyword evidence="2" id="KW-1133">Transmembrane helix</keyword>
<comment type="caution">
    <text evidence="4">The sequence shown here is derived from an EMBL/GenBank/DDBJ whole genome shotgun (WGS) entry which is preliminary data.</text>
</comment>
<dbReference type="InterPro" id="IPR011047">
    <property type="entry name" value="Quinoprotein_ADH-like_sf"/>
</dbReference>
<keyword evidence="3" id="KW-0732">Signal</keyword>
<evidence type="ECO:0000256" key="3">
    <source>
        <dbReference type="SAM" id="SignalP"/>
    </source>
</evidence>
<organism evidence="4 5">
    <name type="scientific">Tessaracoccus antarcticus</name>
    <dbReference type="NCBI Taxonomy" id="2479848"/>
    <lineage>
        <taxon>Bacteria</taxon>
        <taxon>Bacillati</taxon>
        <taxon>Actinomycetota</taxon>
        <taxon>Actinomycetes</taxon>
        <taxon>Propionibacteriales</taxon>
        <taxon>Propionibacteriaceae</taxon>
        <taxon>Tessaracoccus</taxon>
    </lineage>
</organism>
<dbReference type="EMBL" id="REFW01000001">
    <property type="protein sequence ID" value="RMB62092.1"/>
    <property type="molecule type" value="Genomic_DNA"/>
</dbReference>
<sequence>MCALGLGGLVAAGPAFADDINLGDSAPTAITGLAWDEGAGEVILTDDKGSITAWSTSGDDERDVTFSGSVESVQALSMFDGMLYIGDIGDEAAARDFVTVFRVGPQEGTTNYRAWDFSYPEGPQDAKALAVSGKGRVYVVTGGDDPGIYRAGLNPSRTDVNELVRSADAPQGVTDAVFLDDGSTLMLRTATGVDLVDAFTWEVTASTTYVDAPADESITTFGERRMLVGGASPLRDEPLPDGRTTATPVPTTSPSPSQSADATDSPETTATATAEPGSSQTPTVSRRGTILALVAAGVVAVLAGVAVFVVRR</sequence>
<feature type="transmembrane region" description="Helical" evidence="2">
    <location>
        <begin position="290"/>
        <end position="310"/>
    </location>
</feature>
<gene>
    <name evidence="4" type="ORF">EAX62_05810</name>
</gene>
<protein>
    <recommendedName>
        <fullName evidence="6">WD40 repeat domain-containing protein</fullName>
    </recommendedName>
</protein>
<reference evidence="4 5" key="1">
    <citation type="submission" date="2018-10" db="EMBL/GenBank/DDBJ databases">
        <title>Tessaracoccus antarcticuss sp. nov., isolated from sediment.</title>
        <authorList>
            <person name="Zhou L.Y."/>
            <person name="Du Z.J."/>
        </authorList>
    </citation>
    <scope>NUCLEOTIDE SEQUENCE [LARGE SCALE GENOMIC DNA]</scope>
    <source>
        <strain evidence="4 5">JDX10</strain>
    </source>
</reference>
<dbReference type="SUPFAM" id="SSF50998">
    <property type="entry name" value="Quinoprotein alcohol dehydrogenase-like"/>
    <property type="match status" value="1"/>
</dbReference>
<name>A0A3M0GH87_9ACTN</name>
<dbReference type="Proteomes" id="UP000275256">
    <property type="component" value="Unassembled WGS sequence"/>
</dbReference>
<evidence type="ECO:0000313" key="4">
    <source>
        <dbReference type="EMBL" id="RMB62092.1"/>
    </source>
</evidence>
<accession>A0A3M0GH87</accession>
<feature type="compositionally biased region" description="Low complexity" evidence="1">
    <location>
        <begin position="244"/>
        <end position="276"/>
    </location>
</feature>
<evidence type="ECO:0000256" key="1">
    <source>
        <dbReference type="SAM" id="MobiDB-lite"/>
    </source>
</evidence>
<keyword evidence="5" id="KW-1185">Reference proteome</keyword>
<keyword evidence="2" id="KW-0812">Transmembrane</keyword>
<proteinExistence type="predicted"/>
<feature type="chain" id="PRO_5039575755" description="WD40 repeat domain-containing protein" evidence="3">
    <location>
        <begin position="18"/>
        <end position="312"/>
    </location>
</feature>
<evidence type="ECO:0008006" key="6">
    <source>
        <dbReference type="Google" id="ProtNLM"/>
    </source>
</evidence>
<dbReference type="AlphaFoldDB" id="A0A3M0GH87"/>
<evidence type="ECO:0000256" key="2">
    <source>
        <dbReference type="SAM" id="Phobius"/>
    </source>
</evidence>
<keyword evidence="2" id="KW-0472">Membrane</keyword>
<evidence type="ECO:0000313" key="5">
    <source>
        <dbReference type="Proteomes" id="UP000275256"/>
    </source>
</evidence>
<feature type="region of interest" description="Disordered" evidence="1">
    <location>
        <begin position="230"/>
        <end position="285"/>
    </location>
</feature>
<feature type="signal peptide" evidence="3">
    <location>
        <begin position="1"/>
        <end position="17"/>
    </location>
</feature>